<dbReference type="Proteomes" id="UP000828941">
    <property type="component" value="Chromosome 12"/>
</dbReference>
<sequence>MTVSENLGCLPIDFIILNVALGCINSVIAIIAFVQLIRIHMRSQQDGWTRQKVLHLMIGFSNLGYFIYFMSTIIATCSGWLCWSRTCGFILMASPKILFLAAFLLLLSFWVDLCHQANEEEEDDDENSIQQALLEGLKSQPHPESMGSHRKCFSFQCIHLGSRQKYVVMVIVLIFVLMVSFALLIWIGVGKNPINPSVVARAYEKFLAAMILLLSGALAYYGILLFLRLKKVRSEQASSEMWKVSSLAVVSVICFSTGALVALLTDIPLFYHWHLTIIYGVKALVYLTSYYFIGSSIPSAYLLWIIRELPSPITVHTQEQPRAFTFISRGASGVCQPRRWATATQSQESRASPI</sequence>
<protein>
    <submittedName>
        <fullName evidence="1">Uncharacterized protein</fullName>
    </submittedName>
</protein>
<dbReference type="EMBL" id="CM039437">
    <property type="protein sequence ID" value="KAI4308104.1"/>
    <property type="molecule type" value="Genomic_DNA"/>
</dbReference>
<reference evidence="1 2" key="1">
    <citation type="journal article" date="2022" name="DNA Res.">
        <title>Chromosomal-level genome assembly of the orchid tree Bauhinia variegata (Leguminosae; Cercidoideae) supports the allotetraploid origin hypothesis of Bauhinia.</title>
        <authorList>
            <person name="Zhong Y."/>
            <person name="Chen Y."/>
            <person name="Zheng D."/>
            <person name="Pang J."/>
            <person name="Liu Y."/>
            <person name="Luo S."/>
            <person name="Meng S."/>
            <person name="Qian L."/>
            <person name="Wei D."/>
            <person name="Dai S."/>
            <person name="Zhou R."/>
        </authorList>
    </citation>
    <scope>NUCLEOTIDE SEQUENCE [LARGE SCALE GENOMIC DNA]</scope>
    <source>
        <strain evidence="1">BV-YZ2020</strain>
    </source>
</reference>
<gene>
    <name evidence="1" type="ORF">L6164_031211</name>
</gene>
<name>A0ACB9LEB0_BAUVA</name>
<accession>A0ACB9LEB0</accession>
<comment type="caution">
    <text evidence="1">The sequence shown here is derived from an EMBL/GenBank/DDBJ whole genome shotgun (WGS) entry which is preliminary data.</text>
</comment>
<organism evidence="1 2">
    <name type="scientific">Bauhinia variegata</name>
    <name type="common">Purple orchid tree</name>
    <name type="synonym">Phanera variegata</name>
    <dbReference type="NCBI Taxonomy" id="167791"/>
    <lineage>
        <taxon>Eukaryota</taxon>
        <taxon>Viridiplantae</taxon>
        <taxon>Streptophyta</taxon>
        <taxon>Embryophyta</taxon>
        <taxon>Tracheophyta</taxon>
        <taxon>Spermatophyta</taxon>
        <taxon>Magnoliopsida</taxon>
        <taxon>eudicotyledons</taxon>
        <taxon>Gunneridae</taxon>
        <taxon>Pentapetalae</taxon>
        <taxon>rosids</taxon>
        <taxon>fabids</taxon>
        <taxon>Fabales</taxon>
        <taxon>Fabaceae</taxon>
        <taxon>Cercidoideae</taxon>
        <taxon>Cercideae</taxon>
        <taxon>Bauhiniinae</taxon>
        <taxon>Bauhinia</taxon>
    </lineage>
</organism>
<proteinExistence type="predicted"/>
<evidence type="ECO:0000313" key="1">
    <source>
        <dbReference type="EMBL" id="KAI4308104.1"/>
    </source>
</evidence>
<evidence type="ECO:0000313" key="2">
    <source>
        <dbReference type="Proteomes" id="UP000828941"/>
    </source>
</evidence>
<keyword evidence="2" id="KW-1185">Reference proteome</keyword>